<dbReference type="InterPro" id="IPR041049">
    <property type="entry name" value="DUF5615"/>
</dbReference>
<gene>
    <name evidence="2" type="ordered locus">FsymDg_0699</name>
</gene>
<evidence type="ECO:0000259" key="1">
    <source>
        <dbReference type="Pfam" id="PF18480"/>
    </source>
</evidence>
<protein>
    <recommendedName>
        <fullName evidence="1">DUF5615 domain-containing protein</fullName>
    </recommendedName>
</protein>
<evidence type="ECO:0000313" key="3">
    <source>
        <dbReference type="Proteomes" id="UP000001549"/>
    </source>
</evidence>
<accession>F8B1Q3</accession>
<dbReference type="RefSeq" id="WP_013872204.1">
    <property type="nucleotide sequence ID" value="NC_015656.1"/>
</dbReference>
<dbReference type="Proteomes" id="UP000001549">
    <property type="component" value="Chromosome"/>
</dbReference>
<dbReference type="HOGENOM" id="CLU_159245_0_1_11"/>
<dbReference type="EMBL" id="CP002801">
    <property type="protein sequence ID" value="AEH08222.1"/>
    <property type="molecule type" value="Genomic_DNA"/>
</dbReference>
<dbReference type="STRING" id="656024.FsymDg_0699"/>
<keyword evidence="3" id="KW-1185">Reference proteome</keyword>
<reference evidence="2 3" key="1">
    <citation type="submission" date="2011-05" db="EMBL/GenBank/DDBJ databases">
        <title>Complete sequence of chromosome of Frankia symbiont of Datisca glomerata.</title>
        <authorList>
            <consortium name="US DOE Joint Genome Institute"/>
            <person name="Lucas S."/>
            <person name="Han J."/>
            <person name="Lapidus A."/>
            <person name="Cheng J.-F."/>
            <person name="Goodwin L."/>
            <person name="Pitluck S."/>
            <person name="Peters L."/>
            <person name="Mikhailova N."/>
            <person name="Chertkov O."/>
            <person name="Teshima H."/>
            <person name="Han C."/>
            <person name="Tapia R."/>
            <person name="Land M."/>
            <person name="Hauser L."/>
            <person name="Kyrpides N."/>
            <person name="Ivanova N."/>
            <person name="Pagani I."/>
            <person name="Berry A."/>
            <person name="Pawlowski K."/>
            <person name="Persson T."/>
            <person name="Vanden Heuvel B."/>
            <person name="Benson D."/>
            <person name="Woyke T."/>
        </authorList>
    </citation>
    <scope>NUCLEOTIDE SEQUENCE [LARGE SCALE GENOMIC DNA]</scope>
    <source>
        <strain evidence="3">4085684</strain>
    </source>
</reference>
<sequence length="130" mass="14665">MSAPSSQPVELALDEMFSPKIAEVLRERGHTVVAVVERLDLRAMTDDDLYTWATAERHWLLTENAKDFRPIMLRALQSDSATAGLLFTSSRTFLRSRHNPAPLIEAVHAWLLKGPPAPPLTEDWLFRATD</sequence>
<feature type="domain" description="DUF5615" evidence="1">
    <location>
        <begin position="11"/>
        <end position="75"/>
    </location>
</feature>
<dbReference type="AlphaFoldDB" id="F8B1Q3"/>
<proteinExistence type="predicted"/>
<name>F8B1Q3_9ACTN</name>
<dbReference type="Pfam" id="PF18480">
    <property type="entry name" value="DUF5615"/>
    <property type="match status" value="1"/>
</dbReference>
<dbReference type="KEGG" id="fsy:FsymDg_0699"/>
<dbReference type="eggNOG" id="COG4634">
    <property type="taxonomic scope" value="Bacteria"/>
</dbReference>
<organism evidence="2 3">
    <name type="scientific">Candidatus Protofrankia datiscae</name>
    <dbReference type="NCBI Taxonomy" id="2716812"/>
    <lineage>
        <taxon>Bacteria</taxon>
        <taxon>Bacillati</taxon>
        <taxon>Actinomycetota</taxon>
        <taxon>Actinomycetes</taxon>
        <taxon>Frankiales</taxon>
        <taxon>Frankiaceae</taxon>
        <taxon>Protofrankia</taxon>
    </lineage>
</organism>
<evidence type="ECO:0000313" key="2">
    <source>
        <dbReference type="EMBL" id="AEH08222.1"/>
    </source>
</evidence>